<sequence length="308" mass="33774">MSDPPLIAKIPPGNGRIHFISHGIRSTFTELSSTYPLKLIASRDGTDNVGLVYILSYGGGLVGGDQIEVKAILGPDAVLVLLSQGSTKVFRTRPSIRQATVFPLQAQSTLSEQLATTQRLDFDINGALFLLPEPVTCFKAASYNQTQTFRLSPSASLAVLDWFTSGRRSLGEDWAFTRYYSLNEVWIADRRIIKDVTLLEKHDPTPAGLPPRSLADKLAPYACYATLILCGPLLQDVITSISAQYDQISVFKKSVPQDLIWSVSQINCASVVVRVAGKETETVKQWLKHQLGSLEAVTGPEIFQKCFA</sequence>
<organism evidence="1 2">
    <name type="scientific">Pluteus cervinus</name>
    <dbReference type="NCBI Taxonomy" id="181527"/>
    <lineage>
        <taxon>Eukaryota</taxon>
        <taxon>Fungi</taxon>
        <taxon>Dikarya</taxon>
        <taxon>Basidiomycota</taxon>
        <taxon>Agaricomycotina</taxon>
        <taxon>Agaricomycetes</taxon>
        <taxon>Agaricomycetidae</taxon>
        <taxon>Agaricales</taxon>
        <taxon>Pluteineae</taxon>
        <taxon>Pluteaceae</taxon>
        <taxon>Pluteus</taxon>
    </lineage>
</organism>
<dbReference type="EMBL" id="ML208259">
    <property type="protein sequence ID" value="TFK77221.1"/>
    <property type="molecule type" value="Genomic_DNA"/>
</dbReference>
<evidence type="ECO:0000313" key="1">
    <source>
        <dbReference type="EMBL" id="TFK77221.1"/>
    </source>
</evidence>
<reference evidence="1 2" key="1">
    <citation type="journal article" date="2019" name="Nat. Ecol. Evol.">
        <title>Megaphylogeny resolves global patterns of mushroom evolution.</title>
        <authorList>
            <person name="Varga T."/>
            <person name="Krizsan K."/>
            <person name="Foldi C."/>
            <person name="Dima B."/>
            <person name="Sanchez-Garcia M."/>
            <person name="Sanchez-Ramirez S."/>
            <person name="Szollosi G.J."/>
            <person name="Szarkandi J.G."/>
            <person name="Papp V."/>
            <person name="Albert L."/>
            <person name="Andreopoulos W."/>
            <person name="Angelini C."/>
            <person name="Antonin V."/>
            <person name="Barry K.W."/>
            <person name="Bougher N.L."/>
            <person name="Buchanan P."/>
            <person name="Buyck B."/>
            <person name="Bense V."/>
            <person name="Catcheside P."/>
            <person name="Chovatia M."/>
            <person name="Cooper J."/>
            <person name="Damon W."/>
            <person name="Desjardin D."/>
            <person name="Finy P."/>
            <person name="Geml J."/>
            <person name="Haridas S."/>
            <person name="Hughes K."/>
            <person name="Justo A."/>
            <person name="Karasinski D."/>
            <person name="Kautmanova I."/>
            <person name="Kiss B."/>
            <person name="Kocsube S."/>
            <person name="Kotiranta H."/>
            <person name="LaButti K.M."/>
            <person name="Lechner B.E."/>
            <person name="Liimatainen K."/>
            <person name="Lipzen A."/>
            <person name="Lukacs Z."/>
            <person name="Mihaltcheva S."/>
            <person name="Morgado L.N."/>
            <person name="Niskanen T."/>
            <person name="Noordeloos M.E."/>
            <person name="Ohm R.A."/>
            <person name="Ortiz-Santana B."/>
            <person name="Ovrebo C."/>
            <person name="Racz N."/>
            <person name="Riley R."/>
            <person name="Savchenko A."/>
            <person name="Shiryaev A."/>
            <person name="Soop K."/>
            <person name="Spirin V."/>
            <person name="Szebenyi C."/>
            <person name="Tomsovsky M."/>
            <person name="Tulloss R.E."/>
            <person name="Uehling J."/>
            <person name="Grigoriev I.V."/>
            <person name="Vagvolgyi C."/>
            <person name="Papp T."/>
            <person name="Martin F.M."/>
            <person name="Miettinen O."/>
            <person name="Hibbett D.S."/>
            <person name="Nagy L.G."/>
        </authorList>
    </citation>
    <scope>NUCLEOTIDE SEQUENCE [LARGE SCALE GENOMIC DNA]</scope>
    <source>
        <strain evidence="1 2">NL-1719</strain>
    </source>
</reference>
<keyword evidence="2" id="KW-1185">Reference proteome</keyword>
<dbReference type="Proteomes" id="UP000308600">
    <property type="component" value="Unassembled WGS sequence"/>
</dbReference>
<gene>
    <name evidence="1" type="ORF">BDN72DRAFT_754154</name>
</gene>
<accession>A0ACD3BHT3</accession>
<evidence type="ECO:0000313" key="2">
    <source>
        <dbReference type="Proteomes" id="UP000308600"/>
    </source>
</evidence>
<name>A0ACD3BHT3_9AGAR</name>
<proteinExistence type="predicted"/>
<protein>
    <submittedName>
        <fullName evidence="1">UreD-domain-containing protein</fullName>
    </submittedName>
</protein>